<dbReference type="Proteomes" id="UP000290849">
    <property type="component" value="Unassembled WGS sequence"/>
</dbReference>
<accession>A0A4Q1HKC9</accession>
<proteinExistence type="predicted"/>
<dbReference type="AlphaFoldDB" id="A0A4Q1HKC9"/>
<evidence type="ECO:0000256" key="1">
    <source>
        <dbReference type="SAM" id="MobiDB-lite"/>
    </source>
</evidence>
<keyword evidence="3" id="KW-1185">Reference proteome</keyword>
<evidence type="ECO:0000313" key="3">
    <source>
        <dbReference type="Proteomes" id="UP000290849"/>
    </source>
</evidence>
<protein>
    <submittedName>
        <fullName evidence="2">Uncharacterized protein</fullName>
    </submittedName>
</protein>
<sequence>MAIDPVSPVSAPLAPVNVDRSRDAGARADAYVASPADRRATLFKGTKLWRSYAKGAKKRYVQPQRKKTAREEVDALLHNANGVQLIADSKINDARSRERKERRERVEAAAGAPGAPRLVDIRENPARKADEHRLRLERKGDVATRHENRRSAALRAAGARDVADHRAKLAEARVSIEDASIAVLKQAANSPLGRMSEITGIHGLPAEDIYLLCASVLEAQRGAPLGMAYAIARPHPDQRDVHGAFENLVGYAVRQNDRGVQPREAIAIGMERADTRTVIATAIGLVTPWSGQGRGGASPAALLPAF</sequence>
<reference evidence="2 3" key="1">
    <citation type="journal article" date="2017" name="Int. J. Syst. Evol. Microbiol.">
        <title>Achromobacter aloeverae sp. nov., isolated from the root of Aloe vera (L.) Burm.f.</title>
        <authorList>
            <person name="Kuncharoen N."/>
            <person name="Muramatsu Y."/>
            <person name="Shibata C."/>
            <person name="Kamakura Y."/>
            <person name="Nakagawa Y."/>
            <person name="Tanasupawat S."/>
        </authorList>
    </citation>
    <scope>NUCLEOTIDE SEQUENCE [LARGE SCALE GENOMIC DNA]</scope>
    <source>
        <strain evidence="2 3">AVA-1</strain>
    </source>
</reference>
<feature type="region of interest" description="Disordered" evidence="1">
    <location>
        <begin position="94"/>
        <end position="114"/>
    </location>
</feature>
<dbReference type="EMBL" id="PYAL01000003">
    <property type="protein sequence ID" value="RXN90399.1"/>
    <property type="molecule type" value="Genomic_DNA"/>
</dbReference>
<feature type="compositionally biased region" description="Basic and acidic residues" evidence="1">
    <location>
        <begin position="94"/>
        <end position="107"/>
    </location>
</feature>
<organism evidence="2 3">
    <name type="scientific">Achromobacter aloeverae</name>
    <dbReference type="NCBI Taxonomy" id="1750518"/>
    <lineage>
        <taxon>Bacteria</taxon>
        <taxon>Pseudomonadati</taxon>
        <taxon>Pseudomonadota</taxon>
        <taxon>Betaproteobacteria</taxon>
        <taxon>Burkholderiales</taxon>
        <taxon>Alcaligenaceae</taxon>
        <taxon>Achromobacter</taxon>
    </lineage>
</organism>
<gene>
    <name evidence="2" type="ORF">C7R54_12905</name>
</gene>
<dbReference type="RefSeq" id="WP_129150831.1">
    <property type="nucleotide sequence ID" value="NZ_JBHSDO010000014.1"/>
</dbReference>
<dbReference type="OrthoDB" id="9833259at2"/>
<name>A0A4Q1HKC9_9BURK</name>
<evidence type="ECO:0000313" key="2">
    <source>
        <dbReference type="EMBL" id="RXN90399.1"/>
    </source>
</evidence>
<comment type="caution">
    <text evidence="2">The sequence shown here is derived from an EMBL/GenBank/DDBJ whole genome shotgun (WGS) entry which is preliminary data.</text>
</comment>